<dbReference type="Proteomes" id="UP001497680">
    <property type="component" value="Unassembled WGS sequence"/>
</dbReference>
<protein>
    <submittedName>
        <fullName evidence="1">Alpha/beta-hydrolase</fullName>
    </submittedName>
</protein>
<keyword evidence="2" id="KW-1185">Reference proteome</keyword>
<sequence length="396" mass="43914">MEAISKCFEAPGESWSTAVIATTVVATVTLISLARFALWPWKRAIIPGPLTTSIPKLRKDEIDLIPYKDDFFPGARDVVTPYGNIRLYEFGPENGRKVLFIHGISTSCMTLKDIAEPLAENGCRVMLFDLFGRGYSDAPGDVPYDTRLYVTQILLVLASSPLSWTGDNGLNVIGYSLGGGIAANFAATFPNMVETLILLAPAGLIRPENFGRLSRLIFTSGVIPERVLAWLTKRRLRQPIASAVSKKVRKAAIANGLVPNGGKESYVDVAVQEAVDPVDEPPQTPFELEVIRYVHWALDTHRGFVTAFMSTIRHAPLLDQHDYWRRLASRKPGTTAVLLGKDDNLIQRDDYVEDALPLLGGEENVYWRVVPGSHNFPFTHAADTLERIYEFWGIDT</sequence>
<reference evidence="1 2" key="1">
    <citation type="journal article" date="2022" name="New Phytol.">
        <title>Ecological generalism drives hyperdiversity of secondary metabolite gene clusters in xylarialean endophytes.</title>
        <authorList>
            <person name="Franco M.E.E."/>
            <person name="Wisecaver J.H."/>
            <person name="Arnold A.E."/>
            <person name="Ju Y.M."/>
            <person name="Slot J.C."/>
            <person name="Ahrendt S."/>
            <person name="Moore L.P."/>
            <person name="Eastman K.E."/>
            <person name="Scott K."/>
            <person name="Konkel Z."/>
            <person name="Mondo S.J."/>
            <person name="Kuo A."/>
            <person name="Hayes R.D."/>
            <person name="Haridas S."/>
            <person name="Andreopoulos B."/>
            <person name="Riley R."/>
            <person name="LaButti K."/>
            <person name="Pangilinan J."/>
            <person name="Lipzen A."/>
            <person name="Amirebrahimi M."/>
            <person name="Yan J."/>
            <person name="Adam C."/>
            <person name="Keymanesh K."/>
            <person name="Ng V."/>
            <person name="Louie K."/>
            <person name="Northen T."/>
            <person name="Drula E."/>
            <person name="Henrissat B."/>
            <person name="Hsieh H.M."/>
            <person name="Youens-Clark K."/>
            <person name="Lutzoni F."/>
            <person name="Miadlikowska J."/>
            <person name="Eastwood D.C."/>
            <person name="Hamelin R.C."/>
            <person name="Grigoriev I.V."/>
            <person name="U'Ren J.M."/>
        </authorList>
    </citation>
    <scope>NUCLEOTIDE SEQUENCE [LARGE SCALE GENOMIC DNA]</scope>
    <source>
        <strain evidence="1 2">ER1909</strain>
    </source>
</reference>
<evidence type="ECO:0000313" key="1">
    <source>
        <dbReference type="EMBL" id="KAI6093747.1"/>
    </source>
</evidence>
<gene>
    <name evidence="1" type="ORF">F4821DRAFT_4720</name>
</gene>
<proteinExistence type="predicted"/>
<accession>A0ACC0DN34</accession>
<comment type="caution">
    <text evidence="1">The sequence shown here is derived from an EMBL/GenBank/DDBJ whole genome shotgun (WGS) entry which is preliminary data.</text>
</comment>
<evidence type="ECO:0000313" key="2">
    <source>
        <dbReference type="Proteomes" id="UP001497680"/>
    </source>
</evidence>
<name>A0ACC0DN34_9PEZI</name>
<dbReference type="EMBL" id="MU394280">
    <property type="protein sequence ID" value="KAI6093747.1"/>
    <property type="molecule type" value="Genomic_DNA"/>
</dbReference>
<organism evidence="1 2">
    <name type="scientific">Hypoxylon rubiginosum</name>
    <dbReference type="NCBI Taxonomy" id="110542"/>
    <lineage>
        <taxon>Eukaryota</taxon>
        <taxon>Fungi</taxon>
        <taxon>Dikarya</taxon>
        <taxon>Ascomycota</taxon>
        <taxon>Pezizomycotina</taxon>
        <taxon>Sordariomycetes</taxon>
        <taxon>Xylariomycetidae</taxon>
        <taxon>Xylariales</taxon>
        <taxon>Hypoxylaceae</taxon>
        <taxon>Hypoxylon</taxon>
    </lineage>
</organism>